<sequence length="464" mass="53124">MIGFRLRSRTLLVVIFNICVYTLLTIEEERILTYWKQTAETYHHTTRVLRVPVPVVANERSHADTIVLPATEAGGDRGIGVGTYGTLHSGQESSADPYKPKTTETSAIATDALRPRHPPEHIGAARSPSSGPENAEPYRSVAKTEDGTKMRRPEEKTNLRRESRPAVSQSEDESESESESVDETVDQRKRLFKKSKRNHSSAKQQSPPKIAIYMTTSMSFVHRFFLQKCWPTSMERLELVQKADLIVYTSDLSGEFDKDITSLGFKNVVFHRFEETPFADMTRSQVRQKQEGAVRAMLDPFQDKNHQWFEGYDWIIRLNPDVLIRNDTWMLQQMMKQTEDNEPAVDAIFGAWSEHPNALLTDFHAFRPHAVNVTALFQKYERFRPGESHAESHIYPGFAHLIQSGRVAWIPNIEFPGLAARIGGAKCDIVHDHKFINFCKKNRDPGYMDYNVSYNKDKHLELVE</sequence>
<comment type="caution">
    <text evidence="2">The sequence shown here is derived from an EMBL/GenBank/DDBJ whole genome shotgun (WGS) entry which is preliminary data.</text>
</comment>
<reference evidence="2" key="1">
    <citation type="submission" date="2020-06" db="EMBL/GenBank/DDBJ databases">
        <authorList>
            <consortium name="Plant Systems Biology data submission"/>
        </authorList>
    </citation>
    <scope>NUCLEOTIDE SEQUENCE</scope>
    <source>
        <strain evidence="2">D6</strain>
    </source>
</reference>
<feature type="compositionally biased region" description="Acidic residues" evidence="1">
    <location>
        <begin position="170"/>
        <end position="184"/>
    </location>
</feature>
<gene>
    <name evidence="2" type="ORF">SEMRO_1547_G281510.1</name>
</gene>
<feature type="region of interest" description="Disordered" evidence="1">
    <location>
        <begin position="82"/>
        <end position="185"/>
    </location>
</feature>
<dbReference type="AlphaFoldDB" id="A0A9N8EPQ9"/>
<proteinExistence type="predicted"/>
<protein>
    <submittedName>
        <fullName evidence="2">Uncharacterized protein</fullName>
    </submittedName>
</protein>
<dbReference type="OrthoDB" id="405918at2759"/>
<evidence type="ECO:0000256" key="1">
    <source>
        <dbReference type="SAM" id="MobiDB-lite"/>
    </source>
</evidence>
<accession>A0A9N8EPQ9</accession>
<feature type="compositionally biased region" description="Basic and acidic residues" evidence="1">
    <location>
        <begin position="142"/>
        <end position="164"/>
    </location>
</feature>
<dbReference type="EMBL" id="CAICTM010001545">
    <property type="protein sequence ID" value="CAB9524523.1"/>
    <property type="molecule type" value="Genomic_DNA"/>
</dbReference>
<evidence type="ECO:0000313" key="2">
    <source>
        <dbReference type="EMBL" id="CAB9524523.1"/>
    </source>
</evidence>
<name>A0A9N8EPQ9_9STRA</name>
<keyword evidence="3" id="KW-1185">Reference proteome</keyword>
<dbReference type="Proteomes" id="UP001153069">
    <property type="component" value="Unassembled WGS sequence"/>
</dbReference>
<organism evidence="2 3">
    <name type="scientific">Seminavis robusta</name>
    <dbReference type="NCBI Taxonomy" id="568900"/>
    <lineage>
        <taxon>Eukaryota</taxon>
        <taxon>Sar</taxon>
        <taxon>Stramenopiles</taxon>
        <taxon>Ochrophyta</taxon>
        <taxon>Bacillariophyta</taxon>
        <taxon>Bacillariophyceae</taxon>
        <taxon>Bacillariophycidae</taxon>
        <taxon>Naviculales</taxon>
        <taxon>Naviculaceae</taxon>
        <taxon>Seminavis</taxon>
    </lineage>
</organism>
<evidence type="ECO:0000313" key="3">
    <source>
        <dbReference type="Proteomes" id="UP001153069"/>
    </source>
</evidence>